<dbReference type="SUPFAM" id="SSF48264">
    <property type="entry name" value="Cytochrome P450"/>
    <property type="match status" value="1"/>
</dbReference>
<organism evidence="1 2">
    <name type="scientific">Xylaria bambusicola</name>
    <dbReference type="NCBI Taxonomy" id="326684"/>
    <lineage>
        <taxon>Eukaryota</taxon>
        <taxon>Fungi</taxon>
        <taxon>Dikarya</taxon>
        <taxon>Ascomycota</taxon>
        <taxon>Pezizomycotina</taxon>
        <taxon>Sordariomycetes</taxon>
        <taxon>Xylariomycetidae</taxon>
        <taxon>Xylariales</taxon>
        <taxon>Xylariaceae</taxon>
        <taxon>Xylaria</taxon>
    </lineage>
</organism>
<protein>
    <recommendedName>
        <fullName evidence="3">Cytochrome P450</fullName>
    </recommendedName>
</protein>
<keyword evidence="2" id="KW-1185">Reference proteome</keyword>
<dbReference type="GO" id="GO:0016705">
    <property type="term" value="F:oxidoreductase activity, acting on paired donors, with incorporation or reduction of molecular oxygen"/>
    <property type="evidence" value="ECO:0007669"/>
    <property type="project" value="InterPro"/>
</dbReference>
<sequence>MTERLDYLTMDIMGQFVFGCPLNLQGEVAYRFMTDTTANFFLNIALQLPFLSKARISNLRRLRALLRGTGYRQILQKMIRNRLAEGRNAKHNLLFMTDTLRVSDDNETFIEEIWSEATFFLSAGSCSLASIFHLAPIKYSLK</sequence>
<gene>
    <name evidence="1" type="ORF">RRF57_006805</name>
</gene>
<name>A0AAN7UF30_9PEZI</name>
<evidence type="ECO:0008006" key="3">
    <source>
        <dbReference type="Google" id="ProtNLM"/>
    </source>
</evidence>
<dbReference type="GO" id="GO:0005506">
    <property type="term" value="F:iron ion binding"/>
    <property type="evidence" value="ECO:0007669"/>
    <property type="project" value="InterPro"/>
</dbReference>
<dbReference type="Gene3D" id="1.10.630.10">
    <property type="entry name" value="Cytochrome P450"/>
    <property type="match status" value="1"/>
</dbReference>
<dbReference type="GO" id="GO:0020037">
    <property type="term" value="F:heme binding"/>
    <property type="evidence" value="ECO:0007669"/>
    <property type="project" value="InterPro"/>
</dbReference>
<evidence type="ECO:0000313" key="2">
    <source>
        <dbReference type="Proteomes" id="UP001305414"/>
    </source>
</evidence>
<dbReference type="Proteomes" id="UP001305414">
    <property type="component" value="Unassembled WGS sequence"/>
</dbReference>
<comment type="caution">
    <text evidence="1">The sequence shown here is derived from an EMBL/GenBank/DDBJ whole genome shotgun (WGS) entry which is preliminary data.</text>
</comment>
<proteinExistence type="predicted"/>
<dbReference type="GO" id="GO:0004497">
    <property type="term" value="F:monooxygenase activity"/>
    <property type="evidence" value="ECO:0007669"/>
    <property type="project" value="InterPro"/>
</dbReference>
<dbReference type="AlphaFoldDB" id="A0AAN7UF30"/>
<evidence type="ECO:0000313" key="1">
    <source>
        <dbReference type="EMBL" id="KAK5631090.1"/>
    </source>
</evidence>
<dbReference type="EMBL" id="JAWHQM010000018">
    <property type="protein sequence ID" value="KAK5631090.1"/>
    <property type="molecule type" value="Genomic_DNA"/>
</dbReference>
<reference evidence="1 2" key="1">
    <citation type="submission" date="2023-10" db="EMBL/GenBank/DDBJ databases">
        <title>Draft genome sequence of Xylaria bambusicola isolate GMP-LS, the root and basal stem rot pathogen of sugarcane in Indonesia.</title>
        <authorList>
            <person name="Selvaraj P."/>
            <person name="Muralishankar V."/>
            <person name="Muruganantham S."/>
            <person name="Sp S."/>
            <person name="Haryani S."/>
            <person name="Lau K.J.X."/>
            <person name="Naqvi N.I."/>
        </authorList>
    </citation>
    <scope>NUCLEOTIDE SEQUENCE [LARGE SCALE GENOMIC DNA]</scope>
    <source>
        <strain evidence="1">GMP-LS</strain>
    </source>
</reference>
<accession>A0AAN7UF30</accession>
<dbReference type="InterPro" id="IPR036396">
    <property type="entry name" value="Cyt_P450_sf"/>
</dbReference>